<dbReference type="Gene3D" id="3.30.9.10">
    <property type="entry name" value="D-Amino Acid Oxidase, subunit A, domain 2"/>
    <property type="match status" value="1"/>
</dbReference>
<evidence type="ECO:0000313" key="7">
    <source>
        <dbReference type="EMBL" id="MBB2181446.1"/>
    </source>
</evidence>
<feature type="domain" description="Rieske" evidence="6">
    <location>
        <begin position="446"/>
        <end position="526"/>
    </location>
</feature>
<keyword evidence="3" id="KW-0408">Iron</keyword>
<protein>
    <submittedName>
        <fullName evidence="7">FAD-dependent oxidoreductase</fullName>
    </submittedName>
</protein>
<dbReference type="GO" id="GO:0046872">
    <property type="term" value="F:metal ion binding"/>
    <property type="evidence" value="ECO:0007669"/>
    <property type="project" value="UniProtKB-KW"/>
</dbReference>
<dbReference type="SUPFAM" id="SSF50022">
    <property type="entry name" value="ISP domain"/>
    <property type="match status" value="1"/>
</dbReference>
<evidence type="ECO:0000313" key="8">
    <source>
        <dbReference type="Proteomes" id="UP000574276"/>
    </source>
</evidence>
<keyword evidence="8" id="KW-1185">Reference proteome</keyword>
<evidence type="ECO:0000256" key="4">
    <source>
        <dbReference type="ARBA" id="ARBA00023014"/>
    </source>
</evidence>
<dbReference type="InterPro" id="IPR036922">
    <property type="entry name" value="Rieske_2Fe-2S_sf"/>
</dbReference>
<dbReference type="PROSITE" id="PS51296">
    <property type="entry name" value="RIESKE"/>
    <property type="match status" value="1"/>
</dbReference>
<keyword evidence="2" id="KW-0479">Metal-binding</keyword>
<dbReference type="Pfam" id="PF01266">
    <property type="entry name" value="DAO"/>
    <property type="match status" value="1"/>
</dbReference>
<dbReference type="Gene3D" id="3.50.50.60">
    <property type="entry name" value="FAD/NAD(P)-binding domain"/>
    <property type="match status" value="1"/>
</dbReference>
<accession>A0A839JVM1</accession>
<evidence type="ECO:0000256" key="5">
    <source>
        <dbReference type="SAM" id="MobiDB-lite"/>
    </source>
</evidence>
<feature type="region of interest" description="Disordered" evidence="5">
    <location>
        <begin position="33"/>
        <end position="61"/>
    </location>
</feature>
<evidence type="ECO:0000256" key="3">
    <source>
        <dbReference type="ARBA" id="ARBA00023004"/>
    </source>
</evidence>
<dbReference type="SUPFAM" id="SSF51971">
    <property type="entry name" value="Nucleotide-binding domain"/>
    <property type="match status" value="1"/>
</dbReference>
<dbReference type="InterPro" id="IPR036188">
    <property type="entry name" value="FAD/NAD-bd_sf"/>
</dbReference>
<dbReference type="PANTHER" id="PTHR13847">
    <property type="entry name" value="SARCOSINE DEHYDROGENASE-RELATED"/>
    <property type="match status" value="1"/>
</dbReference>
<evidence type="ECO:0000259" key="6">
    <source>
        <dbReference type="PROSITE" id="PS51296"/>
    </source>
</evidence>
<dbReference type="GO" id="GO:0051537">
    <property type="term" value="F:2 iron, 2 sulfur cluster binding"/>
    <property type="evidence" value="ECO:0007669"/>
    <property type="project" value="UniProtKB-KW"/>
</dbReference>
<organism evidence="7 8">
    <name type="scientific">Variimorphobacter saccharofermentans</name>
    <dbReference type="NCBI Taxonomy" id="2755051"/>
    <lineage>
        <taxon>Bacteria</taxon>
        <taxon>Bacillati</taxon>
        <taxon>Bacillota</taxon>
        <taxon>Clostridia</taxon>
        <taxon>Lachnospirales</taxon>
        <taxon>Lachnospiraceae</taxon>
        <taxon>Variimorphobacter</taxon>
    </lineage>
</organism>
<feature type="compositionally biased region" description="Polar residues" evidence="5">
    <location>
        <begin position="36"/>
        <end position="55"/>
    </location>
</feature>
<dbReference type="InterPro" id="IPR017941">
    <property type="entry name" value="Rieske_2Fe-2S"/>
</dbReference>
<reference evidence="7 8" key="1">
    <citation type="submission" date="2020-07" db="EMBL/GenBank/DDBJ databases">
        <title>Characterization and genome sequencing of isolate MD1, a novel member within the family Lachnospiraceae.</title>
        <authorList>
            <person name="Rettenmaier R."/>
            <person name="Di Bello L."/>
            <person name="Zinser C."/>
            <person name="Scheitz K."/>
            <person name="Liebl W."/>
            <person name="Zverlov V."/>
        </authorList>
    </citation>
    <scope>NUCLEOTIDE SEQUENCE [LARGE SCALE GENOMIC DNA]</scope>
    <source>
        <strain evidence="7 8">MD1</strain>
    </source>
</reference>
<dbReference type="PRINTS" id="PR00420">
    <property type="entry name" value="RNGMNOXGNASE"/>
</dbReference>
<dbReference type="PANTHER" id="PTHR13847:SF274">
    <property type="entry name" value="RIESKE 2FE-2S IRON-SULFUR PROTEIN YHFW-RELATED"/>
    <property type="match status" value="1"/>
</dbReference>
<keyword evidence="4" id="KW-0411">Iron-sulfur</keyword>
<dbReference type="GO" id="GO:0005737">
    <property type="term" value="C:cytoplasm"/>
    <property type="evidence" value="ECO:0007669"/>
    <property type="project" value="TreeGrafter"/>
</dbReference>
<dbReference type="Gene3D" id="2.102.10.10">
    <property type="entry name" value="Rieske [2Fe-2S] iron-sulphur domain"/>
    <property type="match status" value="1"/>
</dbReference>
<gene>
    <name evidence="7" type="ORF">H0486_00870</name>
</gene>
<proteinExistence type="predicted"/>
<dbReference type="RefSeq" id="WP_228351224.1">
    <property type="nucleotide sequence ID" value="NZ_JACEGA010000001.1"/>
</dbReference>
<evidence type="ECO:0000256" key="1">
    <source>
        <dbReference type="ARBA" id="ARBA00022714"/>
    </source>
</evidence>
<comment type="caution">
    <text evidence="7">The sequence shown here is derived from an EMBL/GenBank/DDBJ whole genome shotgun (WGS) entry which is preliminary data.</text>
</comment>
<dbReference type="GO" id="GO:0016705">
    <property type="term" value="F:oxidoreductase activity, acting on paired donors, with incorporation or reduction of molecular oxygen"/>
    <property type="evidence" value="ECO:0007669"/>
    <property type="project" value="UniProtKB-ARBA"/>
</dbReference>
<dbReference type="AlphaFoldDB" id="A0A839JVM1"/>
<dbReference type="Proteomes" id="UP000574276">
    <property type="component" value="Unassembled WGS sequence"/>
</dbReference>
<keyword evidence="1" id="KW-0001">2Fe-2S</keyword>
<dbReference type="Pfam" id="PF00355">
    <property type="entry name" value="Rieske"/>
    <property type="match status" value="1"/>
</dbReference>
<dbReference type="InterPro" id="IPR006076">
    <property type="entry name" value="FAD-dep_OxRdtase"/>
</dbReference>
<evidence type="ECO:0000256" key="2">
    <source>
        <dbReference type="ARBA" id="ARBA00022723"/>
    </source>
</evidence>
<sequence>MAVLWRENGTSESLGNERGESIWVQQEYRYEGKPNINKNEGQGDGNQTVTGSNADNNRRQPLKGDIRTEVVVIGAGLAGILTAYLLASKGVEVVVLECNEVGSGITKNTTAKITSQHGLIYRKLMMYKGETRTWEYAMANQRAIEMYEEIINDLEIDCDYEILPNYVYTLDNVLRIKQEVEAAKKVGLPASFTRETTLPFPVKGAIRFDHQAQFHPLKFLDEVAKKLTIYEHTRVTEVRSDGLVLTNQGSVKAKSIVIATHYPFINVPGYYFFRLHQERHYLTALDGCDTERKARLDGMYLDADPEGYTFRNYKDYLIFGSGKHRTGEYQPLDAYAKIEEAARKWFPNARIKYTWSAQDCITPDSIPYIGRYSVNTRNIYVATGFNKWGMSSSMVSAMIISDMIAGKENEFQKVFNPRRLMLSGSRVFLKDAAIITISLLTEHLKIPHDNLEDIGVGKAGVIKYDGQRVGVYRETPEKYYFVSTKCPHLGCSLEWNQNELTWDCPCHGSRFDFRGNLINSPATRDVFDACQRRKK</sequence>
<dbReference type="EMBL" id="JACEGA010000001">
    <property type="protein sequence ID" value="MBB2181446.1"/>
    <property type="molecule type" value="Genomic_DNA"/>
</dbReference>
<name>A0A839JVM1_9FIRM</name>
<dbReference type="GO" id="GO:0004497">
    <property type="term" value="F:monooxygenase activity"/>
    <property type="evidence" value="ECO:0007669"/>
    <property type="project" value="UniProtKB-ARBA"/>
</dbReference>